<keyword evidence="3" id="KW-1133">Transmembrane helix</keyword>
<feature type="transmembrane region" description="Helical" evidence="3">
    <location>
        <begin position="12"/>
        <end position="34"/>
    </location>
</feature>
<dbReference type="PANTHER" id="PTHR10587:SF133">
    <property type="entry name" value="CHITIN DEACETYLASE 1-RELATED"/>
    <property type="match status" value="1"/>
</dbReference>
<feature type="domain" description="NodB homology" evidence="4">
    <location>
        <begin position="83"/>
        <end position="257"/>
    </location>
</feature>
<accession>A0A4P8IL05</accession>
<dbReference type="SUPFAM" id="SSF88713">
    <property type="entry name" value="Glycoside hydrolase/deacetylase"/>
    <property type="match status" value="1"/>
</dbReference>
<evidence type="ECO:0000256" key="2">
    <source>
        <dbReference type="ARBA" id="ARBA00022801"/>
    </source>
</evidence>
<name>A0A4P8IL05_9FIRM</name>
<evidence type="ECO:0000256" key="1">
    <source>
        <dbReference type="ARBA" id="ARBA00022723"/>
    </source>
</evidence>
<keyword evidence="3" id="KW-0812">Transmembrane</keyword>
<evidence type="ECO:0000313" key="6">
    <source>
        <dbReference type="Proteomes" id="UP000298653"/>
    </source>
</evidence>
<dbReference type="Gene3D" id="3.20.20.370">
    <property type="entry name" value="Glycoside hydrolase/deacetylase"/>
    <property type="match status" value="1"/>
</dbReference>
<keyword evidence="1" id="KW-0479">Metal-binding</keyword>
<evidence type="ECO:0000256" key="3">
    <source>
        <dbReference type="SAM" id="Phobius"/>
    </source>
</evidence>
<keyword evidence="2 5" id="KW-0378">Hydrolase</keyword>
<dbReference type="Pfam" id="PF01522">
    <property type="entry name" value="Polysacc_deac_1"/>
    <property type="match status" value="1"/>
</dbReference>
<dbReference type="GO" id="GO:0016810">
    <property type="term" value="F:hydrolase activity, acting on carbon-nitrogen (but not peptide) bonds"/>
    <property type="evidence" value="ECO:0007669"/>
    <property type="project" value="InterPro"/>
</dbReference>
<organism evidence="5 6">
    <name type="scientific">Anaerostipes rhamnosivorans</name>
    <dbReference type="NCBI Taxonomy" id="1229621"/>
    <lineage>
        <taxon>Bacteria</taxon>
        <taxon>Bacillati</taxon>
        <taxon>Bacillota</taxon>
        <taxon>Clostridia</taxon>
        <taxon>Lachnospirales</taxon>
        <taxon>Lachnospiraceae</taxon>
        <taxon>Anaerostipes</taxon>
    </lineage>
</organism>
<dbReference type="EC" id="3.5.1.-" evidence="5"/>
<dbReference type="OrthoDB" id="9806342at2"/>
<dbReference type="AlphaFoldDB" id="A0A4P8IL05"/>
<dbReference type="InterPro" id="IPR002509">
    <property type="entry name" value="NODB_dom"/>
</dbReference>
<dbReference type="EMBL" id="CP040058">
    <property type="protein sequence ID" value="QCP36773.1"/>
    <property type="molecule type" value="Genomic_DNA"/>
</dbReference>
<dbReference type="GO" id="GO:0005975">
    <property type="term" value="P:carbohydrate metabolic process"/>
    <property type="evidence" value="ECO:0007669"/>
    <property type="project" value="InterPro"/>
</dbReference>
<reference evidence="5 6" key="1">
    <citation type="submission" date="2019-05" db="EMBL/GenBank/DDBJ databases">
        <title>Complete genome sequencing of Anaerostipes rhamnosivorans.</title>
        <authorList>
            <person name="Bui T.P.N."/>
            <person name="de Vos W.M."/>
        </authorList>
    </citation>
    <scope>NUCLEOTIDE SEQUENCE [LARGE SCALE GENOMIC DNA]</scope>
    <source>
        <strain evidence="5 6">1y2</strain>
    </source>
</reference>
<dbReference type="GO" id="GO:0016020">
    <property type="term" value="C:membrane"/>
    <property type="evidence" value="ECO:0007669"/>
    <property type="project" value="TreeGrafter"/>
</dbReference>
<dbReference type="KEGG" id="arf:AR1Y2_3319"/>
<evidence type="ECO:0000259" key="4">
    <source>
        <dbReference type="PROSITE" id="PS51677"/>
    </source>
</evidence>
<keyword evidence="3" id="KW-0472">Membrane</keyword>
<dbReference type="RefSeq" id="WP_137329947.1">
    <property type="nucleotide sequence ID" value="NZ_CP040058.1"/>
</dbReference>
<dbReference type="PROSITE" id="PS51677">
    <property type="entry name" value="NODB"/>
    <property type="match status" value="1"/>
</dbReference>
<sequence>MSRRRRTRRRWNKAGIAVWIALAVVIAAGGLWFIRSGKTNYTSVNDGIGEMTAKANEGLMDKGTGEELKESLYVPRKIDKAKKLIAFSFDDGPARENTDRIVKALDKNDARATFFMLGQNAKLYPELVKEVMDSGNEVAGHSWNHPQLTRIGASGVQLQMEKMNGAISKVTGSDVGLLRPPYGAINDTVKATVDAPLILWSIDTLDWKTLNTNATVNTILKQAKDGDIVLMHDIHKPSVAAVEKVLPQLKAKGFEVCTVSELLEAKGIKIGKGDVVISANQINKYKK</sequence>
<dbReference type="GO" id="GO:0046872">
    <property type="term" value="F:metal ion binding"/>
    <property type="evidence" value="ECO:0007669"/>
    <property type="project" value="UniProtKB-KW"/>
</dbReference>
<dbReference type="CDD" id="cd10954">
    <property type="entry name" value="CE4_CtAXE_like"/>
    <property type="match status" value="1"/>
</dbReference>
<evidence type="ECO:0000313" key="5">
    <source>
        <dbReference type="EMBL" id="QCP36773.1"/>
    </source>
</evidence>
<proteinExistence type="predicted"/>
<gene>
    <name evidence="5" type="ORF">AR1Y2_3319</name>
</gene>
<keyword evidence="6" id="KW-1185">Reference proteome</keyword>
<dbReference type="Proteomes" id="UP000298653">
    <property type="component" value="Chromosome"/>
</dbReference>
<protein>
    <submittedName>
        <fullName evidence="5">Peptidoglycan N-acetylglucosamine deacetylase</fullName>
        <ecNumber evidence="5">3.5.1.-</ecNumber>
    </submittedName>
</protein>
<dbReference type="PANTHER" id="PTHR10587">
    <property type="entry name" value="GLYCOSYL TRANSFERASE-RELATED"/>
    <property type="match status" value="1"/>
</dbReference>
<dbReference type="InterPro" id="IPR050248">
    <property type="entry name" value="Polysacc_deacetylase_ArnD"/>
</dbReference>
<dbReference type="InterPro" id="IPR011330">
    <property type="entry name" value="Glyco_hydro/deAcase_b/a-brl"/>
</dbReference>